<name>U1HVW1_ENDPU</name>
<dbReference type="HOGENOM" id="CLU_026673_3_1_1"/>
<evidence type="ECO:0000313" key="3">
    <source>
        <dbReference type="Proteomes" id="UP000019373"/>
    </source>
</evidence>
<sequence length="352" mass="38237">MRAIQVSSYVSSPTSLTVSTVPTPQPSPDKYLIRIRACGINFFDLLQIRGKYQHQPPLPWISGAEFAGTVISAPTASSRPRFKPGDRVFGATQGAYATHILAPESVLLPIPASWSFEDAAGLYVTAPTAYGALVARVHTQPGEWVLIHAGAGGVGLSAVQVAKALGATVIATAGTERKREVCREYGADYVVDYTDNDWPGKVREICGKERSGNGRQGVDVVYDPVGMISQSLKCVVWNARLLVIGFAGGEIEKLALNRVLLKNVSIVGLHWGMYASKEAETVGEVWKGIFRLIEEGRFRGITYKDRTFVGLESVKNALVALGRRETWGKVVVSVKEDEMEEGREAMGRQSKL</sequence>
<dbReference type="Pfam" id="PF08240">
    <property type="entry name" value="ADH_N"/>
    <property type="match status" value="1"/>
</dbReference>
<keyword evidence="3" id="KW-1185">Reference proteome</keyword>
<dbReference type="InterPro" id="IPR051397">
    <property type="entry name" value="Zn-ADH-like_protein"/>
</dbReference>
<dbReference type="PANTHER" id="PTHR43677:SF4">
    <property type="entry name" value="QUINONE OXIDOREDUCTASE-LIKE PROTEIN 2"/>
    <property type="match status" value="1"/>
</dbReference>
<dbReference type="EMBL" id="KE720948">
    <property type="protein sequence ID" value="ERF73514.1"/>
    <property type="molecule type" value="Genomic_DNA"/>
</dbReference>
<dbReference type="SUPFAM" id="SSF50129">
    <property type="entry name" value="GroES-like"/>
    <property type="match status" value="1"/>
</dbReference>
<evidence type="ECO:0000259" key="1">
    <source>
        <dbReference type="SMART" id="SM00829"/>
    </source>
</evidence>
<dbReference type="CDD" id="cd08241">
    <property type="entry name" value="QOR1"/>
    <property type="match status" value="1"/>
</dbReference>
<dbReference type="InterPro" id="IPR036291">
    <property type="entry name" value="NAD(P)-bd_dom_sf"/>
</dbReference>
<dbReference type="SMART" id="SM00829">
    <property type="entry name" value="PKS_ER"/>
    <property type="match status" value="1"/>
</dbReference>
<protein>
    <recommendedName>
        <fullName evidence="1">Enoyl reductase (ER) domain-containing protein</fullName>
    </recommendedName>
</protein>
<dbReference type="InterPro" id="IPR020843">
    <property type="entry name" value="ER"/>
</dbReference>
<organism evidence="2 3">
    <name type="scientific">Endocarpon pusillum (strain Z07020 / HMAS-L-300199)</name>
    <name type="common">Lichen-forming fungus</name>
    <dbReference type="NCBI Taxonomy" id="1263415"/>
    <lineage>
        <taxon>Eukaryota</taxon>
        <taxon>Fungi</taxon>
        <taxon>Dikarya</taxon>
        <taxon>Ascomycota</taxon>
        <taxon>Pezizomycotina</taxon>
        <taxon>Eurotiomycetes</taxon>
        <taxon>Chaetothyriomycetidae</taxon>
        <taxon>Verrucariales</taxon>
        <taxon>Verrucariaceae</taxon>
        <taxon>Endocarpon</taxon>
    </lineage>
</organism>
<dbReference type="OrthoDB" id="10257049at2759"/>
<dbReference type="PANTHER" id="PTHR43677">
    <property type="entry name" value="SHORT-CHAIN DEHYDROGENASE/REDUCTASE"/>
    <property type="match status" value="1"/>
</dbReference>
<dbReference type="PROSITE" id="PS01162">
    <property type="entry name" value="QOR_ZETA_CRYSTAL"/>
    <property type="match status" value="1"/>
</dbReference>
<gene>
    <name evidence="2" type="ORF">EPUS_07719</name>
</gene>
<dbReference type="InterPro" id="IPR002364">
    <property type="entry name" value="Quin_OxRdtase/zeta-crystal_CS"/>
</dbReference>
<dbReference type="GO" id="GO:0008270">
    <property type="term" value="F:zinc ion binding"/>
    <property type="evidence" value="ECO:0007669"/>
    <property type="project" value="InterPro"/>
</dbReference>
<dbReference type="Proteomes" id="UP000019373">
    <property type="component" value="Unassembled WGS sequence"/>
</dbReference>
<dbReference type="OMA" id="CDIRGVF"/>
<dbReference type="AlphaFoldDB" id="U1HVW1"/>
<dbReference type="InterPro" id="IPR013154">
    <property type="entry name" value="ADH-like_N"/>
</dbReference>
<dbReference type="GO" id="GO:0005739">
    <property type="term" value="C:mitochondrion"/>
    <property type="evidence" value="ECO:0007669"/>
    <property type="project" value="TreeGrafter"/>
</dbReference>
<dbReference type="RefSeq" id="XP_007800815.1">
    <property type="nucleotide sequence ID" value="XM_007802624.1"/>
</dbReference>
<dbReference type="Pfam" id="PF00107">
    <property type="entry name" value="ADH_zinc_N"/>
    <property type="match status" value="1"/>
</dbReference>
<dbReference type="Gene3D" id="3.40.50.720">
    <property type="entry name" value="NAD(P)-binding Rossmann-like Domain"/>
    <property type="match status" value="1"/>
</dbReference>
<dbReference type="Gene3D" id="3.90.180.10">
    <property type="entry name" value="Medium-chain alcohol dehydrogenases, catalytic domain"/>
    <property type="match status" value="1"/>
</dbReference>
<dbReference type="GO" id="GO:0016491">
    <property type="term" value="F:oxidoreductase activity"/>
    <property type="evidence" value="ECO:0007669"/>
    <property type="project" value="InterPro"/>
</dbReference>
<feature type="domain" description="Enoyl reductase (ER)" evidence="1">
    <location>
        <begin position="11"/>
        <end position="332"/>
    </location>
</feature>
<reference evidence="3" key="1">
    <citation type="journal article" date="2014" name="BMC Genomics">
        <title>Genome characteristics reveal the impact of lichenization on lichen-forming fungus Endocarpon pusillum Hedwig (Verrucariales, Ascomycota).</title>
        <authorList>
            <person name="Wang Y.-Y."/>
            <person name="Liu B."/>
            <person name="Zhang X.-Y."/>
            <person name="Zhou Q.-M."/>
            <person name="Zhang T."/>
            <person name="Li H."/>
            <person name="Yu Y.-F."/>
            <person name="Zhang X.-L."/>
            <person name="Hao X.-Y."/>
            <person name="Wang M."/>
            <person name="Wang L."/>
            <person name="Wei J.-C."/>
        </authorList>
    </citation>
    <scope>NUCLEOTIDE SEQUENCE [LARGE SCALE GENOMIC DNA]</scope>
    <source>
        <strain evidence="3">Z07020 / HMAS-L-300199</strain>
    </source>
</reference>
<dbReference type="SUPFAM" id="SSF51735">
    <property type="entry name" value="NAD(P)-binding Rossmann-fold domains"/>
    <property type="match status" value="1"/>
</dbReference>
<evidence type="ECO:0000313" key="2">
    <source>
        <dbReference type="EMBL" id="ERF73514.1"/>
    </source>
</evidence>
<dbReference type="eggNOG" id="KOG1198">
    <property type="taxonomic scope" value="Eukaryota"/>
</dbReference>
<dbReference type="GeneID" id="19242599"/>
<dbReference type="InterPro" id="IPR013149">
    <property type="entry name" value="ADH-like_C"/>
</dbReference>
<dbReference type="InterPro" id="IPR011032">
    <property type="entry name" value="GroES-like_sf"/>
</dbReference>
<accession>U1HVW1</accession>
<proteinExistence type="predicted"/>